<proteinExistence type="predicted"/>
<reference evidence="2" key="1">
    <citation type="journal article" date="2019" name="Int. J. Syst. Evol. Microbiol.">
        <title>The Global Catalogue of Microorganisms (GCM) 10K type strain sequencing project: providing services to taxonomists for standard genome sequencing and annotation.</title>
        <authorList>
            <consortium name="The Broad Institute Genomics Platform"/>
            <consortium name="The Broad Institute Genome Sequencing Center for Infectious Disease"/>
            <person name="Wu L."/>
            <person name="Ma J."/>
        </authorList>
    </citation>
    <scope>NUCLEOTIDE SEQUENCE [LARGE SCALE GENOMIC DNA]</scope>
    <source>
        <strain evidence="2">CCUG 62945</strain>
    </source>
</reference>
<evidence type="ECO:0000313" key="2">
    <source>
        <dbReference type="Proteomes" id="UP001596473"/>
    </source>
</evidence>
<dbReference type="EMBL" id="JBHTBQ010000009">
    <property type="protein sequence ID" value="MFC7419330.1"/>
    <property type="molecule type" value="Genomic_DNA"/>
</dbReference>
<name>A0ABW2QWL1_9NEIS</name>
<evidence type="ECO:0000313" key="1">
    <source>
        <dbReference type="EMBL" id="MFC7419330.1"/>
    </source>
</evidence>
<keyword evidence="2" id="KW-1185">Reference proteome</keyword>
<gene>
    <name evidence="1" type="ORF">ACFQNF_05505</name>
</gene>
<accession>A0ABW2QWL1</accession>
<dbReference type="RefSeq" id="WP_380186739.1">
    <property type="nucleotide sequence ID" value="NZ_JBHTBQ010000009.1"/>
</dbReference>
<comment type="caution">
    <text evidence="1">The sequence shown here is derived from an EMBL/GenBank/DDBJ whole genome shotgun (WGS) entry which is preliminary data.</text>
</comment>
<protein>
    <submittedName>
        <fullName evidence="1">Uncharacterized protein</fullName>
    </submittedName>
</protein>
<organism evidence="1 2">
    <name type="scientific">Iodobacter arcticus</name>
    <dbReference type="NCBI Taxonomy" id="590593"/>
    <lineage>
        <taxon>Bacteria</taxon>
        <taxon>Pseudomonadati</taxon>
        <taxon>Pseudomonadota</taxon>
        <taxon>Betaproteobacteria</taxon>
        <taxon>Neisseriales</taxon>
        <taxon>Chitinibacteraceae</taxon>
        <taxon>Iodobacter</taxon>
    </lineage>
</organism>
<sequence length="137" mass="15124">MNYAYIRAGRVDHIAASAGEEMTGLEYTVELAEGSTVSLGDLYDGSTFHHPLPPLPAAPTLSPIEFKLLFHPNERVAIEQLRATDPMVKDFMSIVEDPRITHINLSLQSTRYALAYLEEKGLITAARTQQILTGVVQ</sequence>
<dbReference type="Proteomes" id="UP001596473">
    <property type="component" value="Unassembled WGS sequence"/>
</dbReference>